<evidence type="ECO:0000313" key="3">
    <source>
        <dbReference type="Proteomes" id="UP000694892"/>
    </source>
</evidence>
<accession>A0A974HIU3</accession>
<reference evidence="3" key="1">
    <citation type="journal article" date="2016" name="Nature">
        <title>Genome evolution in the allotetraploid frog Xenopus laevis.</title>
        <authorList>
            <person name="Session A.M."/>
            <person name="Uno Y."/>
            <person name="Kwon T."/>
            <person name="Chapman J.A."/>
            <person name="Toyoda A."/>
            <person name="Takahashi S."/>
            <person name="Fukui A."/>
            <person name="Hikosaka A."/>
            <person name="Suzuki A."/>
            <person name="Kondo M."/>
            <person name="van Heeringen S.J."/>
            <person name="Quigley I."/>
            <person name="Heinz S."/>
            <person name="Ogino H."/>
            <person name="Ochi H."/>
            <person name="Hellsten U."/>
            <person name="Lyons J.B."/>
            <person name="Simakov O."/>
            <person name="Putnam N."/>
            <person name="Stites J."/>
            <person name="Kuroki Y."/>
            <person name="Tanaka T."/>
            <person name="Michiue T."/>
            <person name="Watanabe M."/>
            <person name="Bogdanovic O."/>
            <person name="Lister R."/>
            <person name="Georgiou G."/>
            <person name="Paranjpe S.S."/>
            <person name="van Kruijsbergen I."/>
            <person name="Shu S."/>
            <person name="Carlson J."/>
            <person name="Kinoshita T."/>
            <person name="Ohta Y."/>
            <person name="Mawaribuchi S."/>
            <person name="Jenkins J."/>
            <person name="Grimwood J."/>
            <person name="Schmutz J."/>
            <person name="Mitros T."/>
            <person name="Mozaffari S.V."/>
            <person name="Suzuki Y."/>
            <person name="Haramoto Y."/>
            <person name="Yamamoto T.S."/>
            <person name="Takagi C."/>
            <person name="Heald R."/>
            <person name="Miller K."/>
            <person name="Haudenschild C."/>
            <person name="Kitzman J."/>
            <person name="Nakayama T."/>
            <person name="Izutsu Y."/>
            <person name="Robert J."/>
            <person name="Fortriede J."/>
            <person name="Burns K."/>
            <person name="Lotay V."/>
            <person name="Karimi K."/>
            <person name="Yasuoka Y."/>
            <person name="Dichmann D.S."/>
            <person name="Flajnik M.F."/>
            <person name="Houston D.W."/>
            <person name="Shendure J."/>
            <person name="DuPasquier L."/>
            <person name="Vize P.D."/>
            <person name="Zorn A.M."/>
            <person name="Ito M."/>
            <person name="Marcotte E.M."/>
            <person name="Wallingford J.B."/>
            <person name="Ito Y."/>
            <person name="Asashima M."/>
            <person name="Ueno N."/>
            <person name="Matsuda Y."/>
            <person name="Veenstra G.J."/>
            <person name="Fujiyama A."/>
            <person name="Harland R.M."/>
            <person name="Taira M."/>
            <person name="Rokhsar D.S."/>
        </authorList>
    </citation>
    <scope>NUCLEOTIDE SEQUENCE [LARGE SCALE GENOMIC DNA]</scope>
    <source>
        <strain evidence="3">J</strain>
    </source>
</reference>
<name>A0A974HIU3_XENLA</name>
<sequence length="79" mass="9062">MEVLFPDRFKVLFVVLMFQIFPCAAEMASPSSGCQLRSLSRMNYFSDGDLIVGGILQMHHWFINLFPVKTETDNDLECL</sequence>
<protein>
    <submittedName>
        <fullName evidence="2">Uncharacterized protein</fullName>
    </submittedName>
</protein>
<proteinExistence type="predicted"/>
<gene>
    <name evidence="2" type="ORF">XELAEV_18030271mg</name>
</gene>
<dbReference type="EMBL" id="CM004475">
    <property type="protein sequence ID" value="OCT79171.1"/>
    <property type="molecule type" value="Genomic_DNA"/>
</dbReference>
<evidence type="ECO:0000256" key="1">
    <source>
        <dbReference type="SAM" id="SignalP"/>
    </source>
</evidence>
<feature type="chain" id="PRO_5038135865" evidence="1">
    <location>
        <begin position="26"/>
        <end position="79"/>
    </location>
</feature>
<feature type="signal peptide" evidence="1">
    <location>
        <begin position="1"/>
        <end position="25"/>
    </location>
</feature>
<dbReference type="Proteomes" id="UP000694892">
    <property type="component" value="Chromosome 5S"/>
</dbReference>
<organism evidence="2 3">
    <name type="scientific">Xenopus laevis</name>
    <name type="common">African clawed frog</name>
    <dbReference type="NCBI Taxonomy" id="8355"/>
    <lineage>
        <taxon>Eukaryota</taxon>
        <taxon>Metazoa</taxon>
        <taxon>Chordata</taxon>
        <taxon>Craniata</taxon>
        <taxon>Vertebrata</taxon>
        <taxon>Euteleostomi</taxon>
        <taxon>Amphibia</taxon>
        <taxon>Batrachia</taxon>
        <taxon>Anura</taxon>
        <taxon>Pipoidea</taxon>
        <taxon>Pipidae</taxon>
        <taxon>Xenopodinae</taxon>
        <taxon>Xenopus</taxon>
        <taxon>Xenopus</taxon>
    </lineage>
</organism>
<dbReference type="AlphaFoldDB" id="A0A974HIU3"/>
<keyword evidence="1" id="KW-0732">Signal</keyword>
<evidence type="ECO:0000313" key="2">
    <source>
        <dbReference type="EMBL" id="OCT79171.1"/>
    </source>
</evidence>